<evidence type="ECO:0000313" key="2">
    <source>
        <dbReference type="EMBL" id="TWS19154.1"/>
    </source>
</evidence>
<keyword evidence="1" id="KW-0732">Signal</keyword>
<dbReference type="EMBL" id="VIGW01000005">
    <property type="protein sequence ID" value="TWS19154.1"/>
    <property type="molecule type" value="Genomic_DNA"/>
</dbReference>
<dbReference type="AlphaFoldDB" id="A0A5C5R9N4"/>
<feature type="chain" id="PRO_5038360972" description="PE domain-containing protein" evidence="1">
    <location>
        <begin position="18"/>
        <end position="101"/>
    </location>
</feature>
<reference evidence="2 3" key="1">
    <citation type="submission" date="2019-06" db="EMBL/GenBank/DDBJ databases">
        <title>Tsukamurella conjunctivitidis sp. nov., Tsukamurella assacharolytica sp. nov. and Tsukamurella sputae sp. nov. isolated from patients with conjunctivitis, bacteraemia (lymphoma) and respiratory infection (sputum) in Hong Kong.</title>
        <authorList>
            <person name="Teng J.L.L."/>
            <person name="Lee H.H."/>
            <person name="Fong J.Y.H."/>
            <person name="Fok K.M.N."/>
            <person name="Lau S.K.P."/>
            <person name="Woo P.C.Y."/>
        </authorList>
    </citation>
    <scope>NUCLEOTIDE SEQUENCE [LARGE SCALE GENOMIC DNA]</scope>
    <source>
        <strain evidence="2 3">HKU71</strain>
    </source>
</reference>
<name>A0A5C5R9N4_9ACTN</name>
<feature type="signal peptide" evidence="1">
    <location>
        <begin position="1"/>
        <end position="17"/>
    </location>
</feature>
<accession>A0A5C5R9N4</accession>
<proteinExistence type="predicted"/>
<evidence type="ECO:0008006" key="4">
    <source>
        <dbReference type="Google" id="ProtNLM"/>
    </source>
</evidence>
<keyword evidence="3" id="KW-1185">Reference proteome</keyword>
<comment type="caution">
    <text evidence="2">The sequence shown here is derived from an EMBL/GenBank/DDBJ whole genome shotgun (WGS) entry which is preliminary data.</text>
</comment>
<dbReference type="Proteomes" id="UP000317291">
    <property type="component" value="Unassembled WGS sequence"/>
</dbReference>
<gene>
    <name evidence="2" type="ORF">FK529_11605</name>
</gene>
<dbReference type="OrthoDB" id="4775597at2"/>
<evidence type="ECO:0000313" key="3">
    <source>
        <dbReference type="Proteomes" id="UP000317291"/>
    </source>
</evidence>
<organism evidence="2 3">
    <name type="scientific">Tsukamurella asaccharolytica</name>
    <dbReference type="NCBI Taxonomy" id="2592067"/>
    <lineage>
        <taxon>Bacteria</taxon>
        <taxon>Bacillati</taxon>
        <taxon>Actinomycetota</taxon>
        <taxon>Actinomycetes</taxon>
        <taxon>Mycobacteriales</taxon>
        <taxon>Tsukamurellaceae</taxon>
        <taxon>Tsukamurella</taxon>
    </lineage>
</organism>
<evidence type="ECO:0000256" key="1">
    <source>
        <dbReference type="SAM" id="SignalP"/>
    </source>
</evidence>
<protein>
    <recommendedName>
        <fullName evidence="4">PE domain-containing protein</fullName>
    </recommendedName>
</protein>
<sequence>MFIAVNSAISAFGAANAGIGAAVATAGTVDAAANVAALNPALGLIGQDFLAAFTAAQAVHVESVAELAVLYGGIAASSAGTVAAYGLTEAGNVAGLGSVGI</sequence>